<sequence>MLARMRPHAARPAPRPRTETEHVTKGYAIRQPYHACIPATNLIDTESHTATNCTGRDACGGGGLIGRIVLLIIALRLVLVPERLEFAGSDKKVVRSVLANRRRYECPLKSRVKRHKEGCRPGRAFTRRPPPPRPVHFTTLSGWRSDEIRVTPPLTTPGFDEAQ</sequence>
<keyword evidence="3" id="KW-1185">Reference proteome</keyword>
<dbReference type="Proteomes" id="UP000299102">
    <property type="component" value="Unassembled WGS sequence"/>
</dbReference>
<dbReference type="EMBL" id="BGZK01000033">
    <property type="protein sequence ID" value="GBP08888.1"/>
    <property type="molecule type" value="Genomic_DNA"/>
</dbReference>
<dbReference type="AlphaFoldDB" id="A0A4C1T5Z0"/>
<accession>A0A4C1T5Z0</accession>
<name>A0A4C1T5Z0_EUMVA</name>
<reference evidence="2 3" key="1">
    <citation type="journal article" date="2019" name="Commun. Biol.">
        <title>The bagworm genome reveals a unique fibroin gene that provides high tensile strength.</title>
        <authorList>
            <person name="Kono N."/>
            <person name="Nakamura H."/>
            <person name="Ohtoshi R."/>
            <person name="Tomita M."/>
            <person name="Numata K."/>
            <person name="Arakawa K."/>
        </authorList>
    </citation>
    <scope>NUCLEOTIDE SEQUENCE [LARGE SCALE GENOMIC DNA]</scope>
</reference>
<comment type="caution">
    <text evidence="2">The sequence shown here is derived from an EMBL/GenBank/DDBJ whole genome shotgun (WGS) entry which is preliminary data.</text>
</comment>
<organism evidence="2 3">
    <name type="scientific">Eumeta variegata</name>
    <name type="common">Bagworm moth</name>
    <name type="synonym">Eumeta japonica</name>
    <dbReference type="NCBI Taxonomy" id="151549"/>
    <lineage>
        <taxon>Eukaryota</taxon>
        <taxon>Metazoa</taxon>
        <taxon>Ecdysozoa</taxon>
        <taxon>Arthropoda</taxon>
        <taxon>Hexapoda</taxon>
        <taxon>Insecta</taxon>
        <taxon>Pterygota</taxon>
        <taxon>Neoptera</taxon>
        <taxon>Endopterygota</taxon>
        <taxon>Lepidoptera</taxon>
        <taxon>Glossata</taxon>
        <taxon>Ditrysia</taxon>
        <taxon>Tineoidea</taxon>
        <taxon>Psychidae</taxon>
        <taxon>Oiketicinae</taxon>
        <taxon>Eumeta</taxon>
    </lineage>
</organism>
<evidence type="ECO:0000313" key="3">
    <source>
        <dbReference type="Proteomes" id="UP000299102"/>
    </source>
</evidence>
<protein>
    <submittedName>
        <fullName evidence="2">Uncharacterized protein</fullName>
    </submittedName>
</protein>
<evidence type="ECO:0000313" key="2">
    <source>
        <dbReference type="EMBL" id="GBP08888.1"/>
    </source>
</evidence>
<evidence type="ECO:0000256" key="1">
    <source>
        <dbReference type="SAM" id="MobiDB-lite"/>
    </source>
</evidence>
<feature type="region of interest" description="Disordered" evidence="1">
    <location>
        <begin position="1"/>
        <end position="22"/>
    </location>
</feature>
<gene>
    <name evidence="2" type="ORF">EVAR_78279_1</name>
</gene>
<feature type="region of interest" description="Disordered" evidence="1">
    <location>
        <begin position="120"/>
        <end position="139"/>
    </location>
</feature>
<proteinExistence type="predicted"/>